<evidence type="ECO:0000313" key="2">
    <source>
        <dbReference type="Proteomes" id="UP001215216"/>
    </source>
</evidence>
<keyword evidence="2" id="KW-1185">Reference proteome</keyword>
<evidence type="ECO:0008006" key="3">
    <source>
        <dbReference type="Google" id="ProtNLM"/>
    </source>
</evidence>
<sequence length="174" mass="19278">MRINAVPEETIRRVCGDDVASAKSPSVDDVVQYLNARVVEFLQPGKITWQPARNALVNKDVYFSTTARALEKTVSVLGVSVRLRAQPIGYTWDLGDGRQFSTENPGGTWPRGDAHWPYSTPGNYMPSVKIEWVVDVSVGGESRRLGTHAYTLARGKTLRVTEAEAVLTRSEETR</sequence>
<reference evidence="1 2" key="1">
    <citation type="submission" date="2023-03" db="EMBL/GenBank/DDBJ databases">
        <title>Complete genome of Arcanobacterium canis strain DSM 25104 isolated in 2010 from a canine otitis externa in Germany.</title>
        <authorList>
            <person name="Borowiak M."/>
            <person name="Kreitlow A."/>
            <person name="Malorny B."/>
            <person name="Laemmler C."/>
            <person name="Prenger-Berninghoff E."/>
            <person name="Ploetz M."/>
            <person name="Abdulmawjood A."/>
        </authorList>
    </citation>
    <scope>NUCLEOTIDE SEQUENCE [LARGE SCALE GENOMIC DNA]</scope>
    <source>
        <strain evidence="1 2">DSM 25104</strain>
    </source>
</reference>
<dbReference type="EMBL" id="CP121208">
    <property type="protein sequence ID" value="WFM82775.1"/>
    <property type="molecule type" value="Genomic_DNA"/>
</dbReference>
<accession>A0ABY8FYD4</accession>
<dbReference type="RefSeq" id="WP_278012201.1">
    <property type="nucleotide sequence ID" value="NZ_CP121208.1"/>
</dbReference>
<evidence type="ECO:0000313" key="1">
    <source>
        <dbReference type="EMBL" id="WFM82775.1"/>
    </source>
</evidence>
<name>A0ABY8FYD4_9ACTO</name>
<organism evidence="1 2">
    <name type="scientific">Arcanobacterium canis</name>
    <dbReference type="NCBI Taxonomy" id="999183"/>
    <lineage>
        <taxon>Bacteria</taxon>
        <taxon>Bacillati</taxon>
        <taxon>Actinomycetota</taxon>
        <taxon>Actinomycetes</taxon>
        <taxon>Actinomycetales</taxon>
        <taxon>Actinomycetaceae</taxon>
        <taxon>Arcanobacterium</taxon>
    </lineage>
</organism>
<dbReference type="InterPro" id="IPR035986">
    <property type="entry name" value="PKD_dom_sf"/>
</dbReference>
<dbReference type="Proteomes" id="UP001215216">
    <property type="component" value="Chromosome"/>
</dbReference>
<protein>
    <recommendedName>
        <fullName evidence="3">PKD domain-containing protein</fullName>
    </recommendedName>
</protein>
<dbReference type="SUPFAM" id="SSF49299">
    <property type="entry name" value="PKD domain"/>
    <property type="match status" value="1"/>
</dbReference>
<gene>
    <name evidence="1" type="ORF">P7079_05040</name>
</gene>
<proteinExistence type="predicted"/>